<evidence type="ECO:0000313" key="2">
    <source>
        <dbReference type="Proteomes" id="UP000244903"/>
    </source>
</evidence>
<accession>A0AAD0NPZ8</accession>
<gene>
    <name evidence="1" type="ORF">A6048_02100</name>
</gene>
<dbReference type="KEGG" id="dpc:A6048_02100"/>
<evidence type="ECO:0008006" key="3">
    <source>
        <dbReference type="Google" id="ProtNLM"/>
    </source>
</evidence>
<reference evidence="1 2" key="1">
    <citation type="submission" date="2016-04" db="EMBL/GenBank/DDBJ databases">
        <title>Complete genome sequence of the haloalkaliphilic hydrocarbon-degrading bacterium Dietzia psychralcaliphila ILA-1T, isolated from a drain of a fish product-processing plant.</title>
        <authorList>
            <person name="Zhao J."/>
            <person name="Hu B."/>
            <person name="Geng S."/>
            <person name="Nie Y."/>
            <person name="Tang Y."/>
        </authorList>
    </citation>
    <scope>NUCLEOTIDE SEQUENCE [LARGE SCALE GENOMIC DNA]</scope>
    <source>
        <strain evidence="1 2">ILA-1</strain>
    </source>
</reference>
<dbReference type="RefSeq" id="WP_107748022.1">
    <property type="nucleotide sequence ID" value="NZ_CP015453.1"/>
</dbReference>
<dbReference type="InterPro" id="IPR009100">
    <property type="entry name" value="AcylCoA_DH/oxidase_NM_dom_sf"/>
</dbReference>
<evidence type="ECO:0000313" key="1">
    <source>
        <dbReference type="EMBL" id="AWH94498.1"/>
    </source>
</evidence>
<dbReference type="PANTHER" id="PTHR43884:SF12">
    <property type="entry name" value="ISOVALERYL-COA DEHYDROGENASE, MITOCHONDRIAL-RELATED"/>
    <property type="match status" value="1"/>
</dbReference>
<dbReference type="Gene3D" id="2.40.110.10">
    <property type="entry name" value="Butyryl-CoA Dehydrogenase, subunit A, domain 2"/>
    <property type="match status" value="1"/>
</dbReference>
<dbReference type="GO" id="GO:0003995">
    <property type="term" value="F:acyl-CoA dehydrogenase activity"/>
    <property type="evidence" value="ECO:0007669"/>
    <property type="project" value="TreeGrafter"/>
</dbReference>
<sequence>MTATAIPVSTSTPVDLDSVLETVAARADDLDRGEGAARDVLPLLASTGALDAGLSRNRDGGLSGMVETLAQVSACCLSSAFTAWAHRMTMEYLAQADTPYSRDLLTTMVTGERPGVTGMASAFRELAGCGSLDVTATVEGEELVLDGTLRWASNLYEDAVLVTAARTTTGDRILVALPVDTPGVTVGPPFSLMALGSTASSFLKIENVRIGAHQVLTSDFEAFLTAVRPTFVMLQTALCVGLATTALEEARSSLIGVNAVFAGEVDRLVGKLALVRSAMTAHARAEATAHAAGRAELLAMRLQAAEVAFEAAILETKSAGGKGYASSSGTSRRMREAVFFPVQSPSEAQLRWELATCA</sequence>
<proteinExistence type="predicted"/>
<dbReference type="AlphaFoldDB" id="A0AAD0NPZ8"/>
<name>A0AAD0NPZ8_9ACTN</name>
<dbReference type="InterPro" id="IPR036250">
    <property type="entry name" value="AcylCo_DH-like_C"/>
</dbReference>
<dbReference type="PANTHER" id="PTHR43884">
    <property type="entry name" value="ACYL-COA DEHYDROGENASE"/>
    <property type="match status" value="1"/>
</dbReference>
<dbReference type="Proteomes" id="UP000244903">
    <property type="component" value="Chromosome"/>
</dbReference>
<dbReference type="SUPFAM" id="SSF56645">
    <property type="entry name" value="Acyl-CoA dehydrogenase NM domain-like"/>
    <property type="match status" value="1"/>
</dbReference>
<keyword evidence="2" id="KW-1185">Reference proteome</keyword>
<dbReference type="EMBL" id="CP015453">
    <property type="protein sequence ID" value="AWH94498.1"/>
    <property type="molecule type" value="Genomic_DNA"/>
</dbReference>
<dbReference type="SUPFAM" id="SSF47203">
    <property type="entry name" value="Acyl-CoA dehydrogenase C-terminal domain-like"/>
    <property type="match status" value="1"/>
</dbReference>
<dbReference type="InterPro" id="IPR046373">
    <property type="entry name" value="Acyl-CoA_Oxase/DH_mid-dom_sf"/>
</dbReference>
<protein>
    <recommendedName>
        <fullName evidence="3">Alkylation response protein AidB-like acyl-CoA dehydrogenase</fullName>
    </recommendedName>
</protein>
<organism evidence="1 2">
    <name type="scientific">Dietzia psychralcaliphila</name>
    <dbReference type="NCBI Taxonomy" id="139021"/>
    <lineage>
        <taxon>Bacteria</taxon>
        <taxon>Bacillati</taxon>
        <taxon>Actinomycetota</taxon>
        <taxon>Actinomycetes</taxon>
        <taxon>Mycobacteriales</taxon>
        <taxon>Dietziaceae</taxon>
        <taxon>Dietzia</taxon>
    </lineage>
</organism>